<reference evidence="2 3" key="1">
    <citation type="submission" date="2022-02" db="EMBL/GenBank/DDBJ databases">
        <authorList>
            <person name="Zhuang L."/>
        </authorList>
    </citation>
    <scope>NUCLEOTIDE SEQUENCE [LARGE SCALE GENOMIC DNA]</scope>
    <source>
        <strain evidence="2 3">C32</strain>
    </source>
</reference>
<sequence length="723" mass="78831">MQIANPQRRRFLQASAALGGGFLLSLYLPPWRQANAAETDDMAHLSAHIRIHSSGMIEIMSVIPEIGQSIKTSLTMVIADELDADWANVIVETAPLDSATYGRQSAGGSRSIPSHFDQHRRIGAAAKQMLIAAAAQQWQVPASECRASNSRVLHQASGRSKTYGELAAAAAKLDAPTLDKVTLKKPSEFTLIGKFTTGVDNDAIVTGQPLFGIDVDLPDMLYAVFHKCQVFGGKVRRSNVAQIAKLPGVRHAFVVDGVDDFQGISSGIAIVADSWWQAEKARRQLEVEWDEGWAKQQNSPSFDQQAEQLWQQPPAATLSREGDVTQGFSECSKVIEAEYRYPFIAHGQLEPNNCTAVWQQHKLTMWVPSQAPDRGRRQVADALNINEDDITVHVTRMGGGFGRRLFNDYMVEAAWIAKQAQAPVKLLWNRQDDFQHDYYRPGGYHKFKAGLDANGQLHAFSDHFVSFGHNGRPLLAASMHASEFPIGFVPHLQYGSSLIAAQIPTGWLRAPTSNAMGFVFQCMLDEVAHAAGQDPLAFQLALLRRSDAKPANGFAPQRMAAVLERVGQLSGWGKTLPKGQGKGIACYYSHAGYFAEVVHASVDAKGAISIEKVWAVGDVGQFIVNPSGAQHQVQGSILEGLSQALYQKVEIDGGAQVSNYHQHKLLTMDAVPPVEVEFLPSDNPTTGLGEPALPPVIPALCNALFVATGKRVRQLPIKPEMFA</sequence>
<dbReference type="SUPFAM" id="SSF54665">
    <property type="entry name" value="CO dehydrogenase molybdoprotein N-domain-like"/>
    <property type="match status" value="1"/>
</dbReference>
<proteinExistence type="predicted"/>
<dbReference type="InterPro" id="IPR006311">
    <property type="entry name" value="TAT_signal"/>
</dbReference>
<reference evidence="3" key="2">
    <citation type="submission" date="2023-07" db="EMBL/GenBank/DDBJ databases">
        <title>Shewanella mangrovi sp. nov., an acetaldehyde- degrading bacterium isolated from mangrove sediment.</title>
        <authorList>
            <person name="Liu Y."/>
        </authorList>
    </citation>
    <scope>NUCLEOTIDE SEQUENCE [LARGE SCALE GENOMIC DNA]</scope>
    <source>
        <strain evidence="3">C32</strain>
    </source>
</reference>
<dbReference type="InterPro" id="IPR000674">
    <property type="entry name" value="Ald_Oxase/Xan_DH_a/b"/>
</dbReference>
<dbReference type="InterPro" id="IPR052516">
    <property type="entry name" value="N-heterocyclic_Hydroxylase"/>
</dbReference>
<keyword evidence="3" id="KW-1185">Reference proteome</keyword>
<dbReference type="SMART" id="SM01008">
    <property type="entry name" value="Ald_Xan_dh_C"/>
    <property type="match status" value="1"/>
</dbReference>
<dbReference type="InterPro" id="IPR008274">
    <property type="entry name" value="AldOxase/xan_DH_MoCoBD1"/>
</dbReference>
<evidence type="ECO:0000259" key="1">
    <source>
        <dbReference type="SMART" id="SM01008"/>
    </source>
</evidence>
<evidence type="ECO:0000313" key="2">
    <source>
        <dbReference type="EMBL" id="MCS4557250.1"/>
    </source>
</evidence>
<dbReference type="Pfam" id="PF02738">
    <property type="entry name" value="MoCoBD_1"/>
    <property type="match status" value="1"/>
</dbReference>
<name>A0ABT2FNP9_9GAMM</name>
<dbReference type="PANTHER" id="PTHR47495">
    <property type="entry name" value="ALDEHYDE DEHYDROGENASE"/>
    <property type="match status" value="1"/>
</dbReference>
<dbReference type="Gene3D" id="3.30.365.10">
    <property type="entry name" value="Aldehyde oxidase/xanthine dehydrogenase, molybdopterin binding domain"/>
    <property type="match status" value="4"/>
</dbReference>
<evidence type="ECO:0000313" key="3">
    <source>
        <dbReference type="Proteomes" id="UP001201549"/>
    </source>
</evidence>
<dbReference type="InterPro" id="IPR012368">
    <property type="entry name" value="OxRdtase_Mopterin-bd_su_IorB"/>
</dbReference>
<dbReference type="RefSeq" id="WP_238896732.1">
    <property type="nucleotide sequence ID" value="NZ_JAKOGG010000008.1"/>
</dbReference>
<dbReference type="Pfam" id="PF20256">
    <property type="entry name" value="MoCoBD_2"/>
    <property type="match status" value="2"/>
</dbReference>
<dbReference type="InterPro" id="IPR037165">
    <property type="entry name" value="AldOxase/xan_DH_Mopterin-bd_sf"/>
</dbReference>
<dbReference type="Proteomes" id="UP001201549">
    <property type="component" value="Unassembled WGS sequence"/>
</dbReference>
<dbReference type="PANTHER" id="PTHR47495:SF3">
    <property type="entry name" value="BLR6219 PROTEIN"/>
    <property type="match status" value="1"/>
</dbReference>
<gene>
    <name evidence="2" type="ORF">L9G74_12420</name>
</gene>
<dbReference type="SUPFAM" id="SSF56003">
    <property type="entry name" value="Molybdenum cofactor-binding domain"/>
    <property type="match status" value="2"/>
</dbReference>
<dbReference type="EMBL" id="JAKOGG010000008">
    <property type="protein sequence ID" value="MCS4557250.1"/>
    <property type="molecule type" value="Genomic_DNA"/>
</dbReference>
<accession>A0ABT2FNP9</accession>
<dbReference type="Gene3D" id="3.90.1170.50">
    <property type="entry name" value="Aldehyde oxidase/xanthine dehydrogenase, a/b hammerhead"/>
    <property type="match status" value="1"/>
</dbReference>
<dbReference type="InterPro" id="IPR036856">
    <property type="entry name" value="Ald_Oxase/Xan_DH_a/b_sf"/>
</dbReference>
<comment type="caution">
    <text evidence="2">The sequence shown here is derived from an EMBL/GenBank/DDBJ whole genome shotgun (WGS) entry which is preliminary data.</text>
</comment>
<dbReference type="PROSITE" id="PS51318">
    <property type="entry name" value="TAT"/>
    <property type="match status" value="1"/>
</dbReference>
<feature type="domain" description="Aldehyde oxidase/xanthine dehydrogenase a/b hammerhead" evidence="1">
    <location>
        <begin position="206"/>
        <end position="293"/>
    </location>
</feature>
<protein>
    <submittedName>
        <fullName evidence="2">Molybdopterin-dependent oxidoreductase</fullName>
    </submittedName>
</protein>
<dbReference type="PIRSF" id="PIRSF036389">
    <property type="entry name" value="IOR_B"/>
    <property type="match status" value="1"/>
</dbReference>
<organism evidence="2 3">
    <name type="scientific">Shewanella electrica</name>
    <dbReference type="NCBI Taxonomy" id="515560"/>
    <lineage>
        <taxon>Bacteria</taxon>
        <taxon>Pseudomonadati</taxon>
        <taxon>Pseudomonadota</taxon>
        <taxon>Gammaproteobacteria</taxon>
        <taxon>Alteromonadales</taxon>
        <taxon>Shewanellaceae</taxon>
        <taxon>Shewanella</taxon>
    </lineage>
</organism>
<dbReference type="InterPro" id="IPR046867">
    <property type="entry name" value="AldOxase/xan_DH_MoCoBD2"/>
</dbReference>